<keyword evidence="2" id="KW-1185">Reference proteome</keyword>
<evidence type="ECO:0000313" key="1">
    <source>
        <dbReference type="EMBL" id="MSN96060.1"/>
    </source>
</evidence>
<dbReference type="SUPFAM" id="SSF52540">
    <property type="entry name" value="P-loop containing nucleoside triphosphate hydrolases"/>
    <property type="match status" value="1"/>
</dbReference>
<reference evidence="1 2" key="2">
    <citation type="submission" date="2020-03" db="EMBL/GenBank/DDBJ databases">
        <title>Campylobacter portucalensis sp. nov., a new species of Campylobacter isolated from the reproductive tract of bulls.</title>
        <authorList>
            <person name="Silva M.F."/>
            <person name="Pereira G."/>
            <person name="Carneiro C."/>
            <person name="Hemphill A."/>
            <person name="Mateus L."/>
            <person name="Lopes-Da-Costa L."/>
            <person name="Silva E."/>
        </authorList>
    </citation>
    <scope>NUCLEOTIDE SEQUENCE [LARGE SCALE GENOMIC DNA]</scope>
    <source>
        <strain evidence="1 2">FMV-PI01</strain>
    </source>
</reference>
<dbReference type="PANTHER" id="PTHR42935">
    <property type="entry name" value="SLR0930 PROTEIN"/>
    <property type="match status" value="1"/>
</dbReference>
<evidence type="ECO:0000313" key="2">
    <source>
        <dbReference type="Proteomes" id="UP000476338"/>
    </source>
</evidence>
<reference evidence="1 2" key="1">
    <citation type="submission" date="2019-09" db="EMBL/GenBank/DDBJ databases">
        <authorList>
            <person name="Silva M."/>
            <person name="Pereira G."/>
            <person name="Lopes-Da-Costa L."/>
            <person name="Silva E."/>
        </authorList>
    </citation>
    <scope>NUCLEOTIDE SEQUENCE [LARGE SCALE GENOMIC DNA]</scope>
    <source>
        <strain evidence="1 2">FMV-PI01</strain>
    </source>
</reference>
<organism evidence="1 2">
    <name type="scientific">Campylobacter portucalensis</name>
    <dbReference type="NCBI Taxonomy" id="2608384"/>
    <lineage>
        <taxon>Bacteria</taxon>
        <taxon>Pseudomonadati</taxon>
        <taxon>Campylobacterota</taxon>
        <taxon>Epsilonproteobacteria</taxon>
        <taxon>Campylobacterales</taxon>
        <taxon>Campylobacteraceae</taxon>
        <taxon>Campylobacter</taxon>
    </lineage>
</organism>
<dbReference type="Gene3D" id="3.40.50.300">
    <property type="entry name" value="P-loop containing nucleotide triphosphate hydrolases"/>
    <property type="match status" value="1"/>
</dbReference>
<dbReference type="PANTHER" id="PTHR42935:SF1">
    <property type="entry name" value="SLR0930 PROTEIN"/>
    <property type="match status" value="1"/>
</dbReference>
<dbReference type="AlphaFoldDB" id="A0A6L5WG08"/>
<dbReference type="InterPro" id="IPR008533">
    <property type="entry name" value="DUF815"/>
</dbReference>
<keyword evidence="1" id="KW-0547">Nucleotide-binding</keyword>
<accession>A0A6L5WG08</accession>
<sequence length="253" mass="29725">MDFKTTKAAIYRSYLGGLRGVDEIDFVDINSLIGIDFQKNSLLENTKNFLEDKLAFHTLLWGERGCGKSSLCKAVFCKFFDQNLRVIEFLKDDLINLVQILDEIRYQKSYKFIIYLDDLSFENGDDSYKYLKPLMEGSIEKVPSNVLLYVTSNRRHLVKENFSDNENIVVKNGEIHMMDGVNERLSLSDRFGLWLSFYQGSFKEYLDIVDEYFKNFNLDREKMHEEAKKFAMLRTSRSGRVARQFYEIYKSAL</sequence>
<dbReference type="EMBL" id="VWSJ01000006">
    <property type="protein sequence ID" value="MSN96060.1"/>
    <property type="molecule type" value="Genomic_DNA"/>
</dbReference>
<dbReference type="Pfam" id="PF05673">
    <property type="entry name" value="DUF815"/>
    <property type="match status" value="1"/>
</dbReference>
<gene>
    <name evidence="1" type="ORF">F1B92_02435</name>
</gene>
<dbReference type="GO" id="GO:0005524">
    <property type="term" value="F:ATP binding"/>
    <property type="evidence" value="ECO:0007669"/>
    <property type="project" value="UniProtKB-KW"/>
</dbReference>
<proteinExistence type="predicted"/>
<keyword evidence="1" id="KW-0067">ATP-binding</keyword>
<name>A0A6L5WG08_9BACT</name>
<comment type="caution">
    <text evidence="1">The sequence shown here is derived from an EMBL/GenBank/DDBJ whole genome shotgun (WGS) entry which is preliminary data.</text>
</comment>
<dbReference type="Proteomes" id="UP000476338">
    <property type="component" value="Unassembled WGS sequence"/>
</dbReference>
<protein>
    <submittedName>
        <fullName evidence="1">ATP-binding protein</fullName>
    </submittedName>
</protein>
<dbReference type="InterPro" id="IPR027417">
    <property type="entry name" value="P-loop_NTPase"/>
</dbReference>
<dbReference type="RefSeq" id="WP_154570326.1">
    <property type="nucleotide sequence ID" value="NZ_VWSJ01000006.1"/>
</dbReference>